<evidence type="ECO:0000313" key="5">
    <source>
        <dbReference type="Proteomes" id="UP001150907"/>
    </source>
</evidence>
<keyword evidence="1" id="KW-0539">Nucleus</keyword>
<feature type="DNA-binding region" description="HMG box" evidence="1">
    <location>
        <begin position="52"/>
        <end position="120"/>
    </location>
</feature>
<dbReference type="Proteomes" id="UP001150907">
    <property type="component" value="Unassembled WGS sequence"/>
</dbReference>
<keyword evidence="1" id="KW-0238">DNA-binding</keyword>
<dbReference type="InterPro" id="IPR009071">
    <property type="entry name" value="HMG_box_dom"/>
</dbReference>
<proteinExistence type="predicted"/>
<name>A0A9W8B9M5_9FUNG</name>
<dbReference type="EMBL" id="JANBQF010000455">
    <property type="protein sequence ID" value="KAJ2001029.1"/>
    <property type="molecule type" value="Genomic_DNA"/>
</dbReference>
<evidence type="ECO:0000256" key="1">
    <source>
        <dbReference type="PROSITE-ProRule" id="PRU00267"/>
    </source>
</evidence>
<gene>
    <name evidence="4" type="ORF">H4R26_004336</name>
</gene>
<comment type="caution">
    <text evidence="4">The sequence shown here is derived from an EMBL/GenBank/DDBJ whole genome shotgun (WGS) entry which is preliminary data.</text>
</comment>
<dbReference type="PROSITE" id="PS50118">
    <property type="entry name" value="HMG_BOX_2"/>
    <property type="match status" value="1"/>
</dbReference>
<evidence type="ECO:0000256" key="2">
    <source>
        <dbReference type="SAM" id="MobiDB-lite"/>
    </source>
</evidence>
<dbReference type="SUPFAM" id="SSF47095">
    <property type="entry name" value="HMG-box"/>
    <property type="match status" value="1"/>
</dbReference>
<sequence>MQRACHISSEDSKQLAASFTIIANVLDRLATRMEQLEQATVNLPPILPIAKPTPPKPVYWLFYSDVKHFIVKDDPNISYREANRRVKQLWKDSADELREKYKQKFKDLTAVYQEELAKYNETVYSESADMATSQETVVVDTADRAIALLLSTISAPDKLSVEPCDAAEPLEPIDSAPSPMLKGKNAEKVDDSEVDAEPSVDLQREKKEKKRAAEETQGGVKTRKKKRVVEETQDGETKKRRSKYKAKESSTLSSIV</sequence>
<accession>A0A9W8B9M5</accession>
<protein>
    <recommendedName>
        <fullName evidence="3">HMG box domain-containing protein</fullName>
    </recommendedName>
</protein>
<dbReference type="SMART" id="SM00398">
    <property type="entry name" value="HMG"/>
    <property type="match status" value="1"/>
</dbReference>
<feature type="compositionally biased region" description="Basic and acidic residues" evidence="2">
    <location>
        <begin position="202"/>
        <end position="214"/>
    </location>
</feature>
<dbReference type="AlphaFoldDB" id="A0A9W8B9M5"/>
<organism evidence="4 5">
    <name type="scientific">Coemansia thaxteri</name>
    <dbReference type="NCBI Taxonomy" id="2663907"/>
    <lineage>
        <taxon>Eukaryota</taxon>
        <taxon>Fungi</taxon>
        <taxon>Fungi incertae sedis</taxon>
        <taxon>Zoopagomycota</taxon>
        <taxon>Kickxellomycotina</taxon>
        <taxon>Kickxellomycetes</taxon>
        <taxon>Kickxellales</taxon>
        <taxon>Kickxellaceae</taxon>
        <taxon>Coemansia</taxon>
    </lineage>
</organism>
<dbReference type="Gene3D" id="1.10.30.10">
    <property type="entry name" value="High mobility group box domain"/>
    <property type="match status" value="1"/>
</dbReference>
<dbReference type="GO" id="GO:0005634">
    <property type="term" value="C:nucleus"/>
    <property type="evidence" value="ECO:0007669"/>
    <property type="project" value="UniProtKB-UniRule"/>
</dbReference>
<evidence type="ECO:0000259" key="3">
    <source>
        <dbReference type="PROSITE" id="PS50118"/>
    </source>
</evidence>
<evidence type="ECO:0000313" key="4">
    <source>
        <dbReference type="EMBL" id="KAJ2001029.1"/>
    </source>
</evidence>
<feature type="region of interest" description="Disordered" evidence="2">
    <location>
        <begin position="168"/>
        <end position="256"/>
    </location>
</feature>
<dbReference type="Pfam" id="PF00505">
    <property type="entry name" value="HMG_box"/>
    <property type="match status" value="1"/>
</dbReference>
<feature type="domain" description="HMG box" evidence="3">
    <location>
        <begin position="52"/>
        <end position="120"/>
    </location>
</feature>
<dbReference type="GO" id="GO:0003677">
    <property type="term" value="F:DNA binding"/>
    <property type="evidence" value="ECO:0007669"/>
    <property type="project" value="UniProtKB-UniRule"/>
</dbReference>
<reference evidence="4" key="1">
    <citation type="submission" date="2022-07" db="EMBL/GenBank/DDBJ databases">
        <title>Phylogenomic reconstructions and comparative analyses of Kickxellomycotina fungi.</title>
        <authorList>
            <person name="Reynolds N.K."/>
            <person name="Stajich J.E."/>
            <person name="Barry K."/>
            <person name="Grigoriev I.V."/>
            <person name="Crous P."/>
            <person name="Smith M.E."/>
        </authorList>
    </citation>
    <scope>NUCLEOTIDE SEQUENCE</scope>
    <source>
        <strain evidence="4">IMI 214461</strain>
    </source>
</reference>
<keyword evidence="5" id="KW-1185">Reference proteome</keyword>
<dbReference type="InterPro" id="IPR036910">
    <property type="entry name" value="HMG_box_dom_sf"/>
</dbReference>
<dbReference type="OrthoDB" id="5550281at2759"/>